<evidence type="ECO:0000313" key="10">
    <source>
        <dbReference type="Proteomes" id="UP000053240"/>
    </source>
</evidence>
<organism evidence="9 10">
    <name type="scientific">Papilio machaon</name>
    <name type="common">Old World swallowtail butterfly</name>
    <dbReference type="NCBI Taxonomy" id="76193"/>
    <lineage>
        <taxon>Eukaryota</taxon>
        <taxon>Metazoa</taxon>
        <taxon>Ecdysozoa</taxon>
        <taxon>Arthropoda</taxon>
        <taxon>Hexapoda</taxon>
        <taxon>Insecta</taxon>
        <taxon>Pterygota</taxon>
        <taxon>Neoptera</taxon>
        <taxon>Endopterygota</taxon>
        <taxon>Lepidoptera</taxon>
        <taxon>Glossata</taxon>
        <taxon>Ditrysia</taxon>
        <taxon>Papilionoidea</taxon>
        <taxon>Papilionidae</taxon>
        <taxon>Papilioninae</taxon>
        <taxon>Papilio</taxon>
    </lineage>
</organism>
<dbReference type="EMBL" id="KQ461154">
    <property type="protein sequence ID" value="KPJ08404.1"/>
    <property type="molecule type" value="Genomic_DNA"/>
</dbReference>
<feature type="coiled-coil region" evidence="6">
    <location>
        <begin position="199"/>
        <end position="240"/>
    </location>
</feature>
<protein>
    <submittedName>
        <fullName evidence="9">THAP domain-containing protein 1</fullName>
    </submittedName>
</protein>
<evidence type="ECO:0000256" key="1">
    <source>
        <dbReference type="ARBA" id="ARBA00022723"/>
    </source>
</evidence>
<evidence type="ECO:0000256" key="5">
    <source>
        <dbReference type="PROSITE-ProRule" id="PRU00309"/>
    </source>
</evidence>
<keyword evidence="6" id="KW-0175">Coiled coil</keyword>
<evidence type="ECO:0000259" key="8">
    <source>
        <dbReference type="PROSITE" id="PS50950"/>
    </source>
</evidence>
<accession>A0A194QSV7</accession>
<proteinExistence type="predicted"/>
<dbReference type="GO" id="GO:0003700">
    <property type="term" value="F:DNA-binding transcription factor activity"/>
    <property type="evidence" value="ECO:0007669"/>
    <property type="project" value="TreeGrafter"/>
</dbReference>
<dbReference type="InterPro" id="IPR021896">
    <property type="entry name" value="THAP9-like_HTH"/>
</dbReference>
<sequence length="512" mass="58313">MITCIFCKTQYEKGSGISLHKFPKGVILKRWLNNMKLDNFSPSDNDRLCSKHFTDECFEKHKTRTTLKRSSVPTIFYPKMRPTSSSTSFQKDDLMKDVDTLKSSKSQHSKNKGLQELKRQGAKTTSTLIEQDPLADCALRRPIKMEIEEKNNISCTCLFASCNSHQNSIPMKDMSQVCGTVKHDHCYQTNTPTSYKKAMEKMQNTLKIARQRIKALSQHVKRLRKKITTLKDTNKESMKRNEIGDAFVDLLKDGEDVKSQLFKRMFLNSVKNVSHAGYPKELKSFSLTLYALSPHAYDFVRKKFNLALPHPRMIRSWRSALSEKSGLPVENITSITASDPAEEFTSGQDGMEQSNTVHAADSPYEFNSVQDGSEHDNSETESPCEFTLVEDGMEYVNSASESSNEYTLIQAEMEHVNRDTESPCEFTLIQDGMEDDNGAIESPYKFALIQDGMEHVKNGTESYVNKFTLIRNDMKRVNASSQRKEITKRKRKKKNDLSFAVGDLIDDLVIKS</sequence>
<dbReference type="Proteomes" id="UP000053240">
    <property type="component" value="Unassembled WGS sequence"/>
</dbReference>
<keyword evidence="4 5" id="KW-0238">DNA-binding</keyword>
<evidence type="ECO:0000256" key="3">
    <source>
        <dbReference type="ARBA" id="ARBA00022833"/>
    </source>
</evidence>
<dbReference type="InterPro" id="IPR026516">
    <property type="entry name" value="THAP1/10"/>
</dbReference>
<dbReference type="InterPro" id="IPR006612">
    <property type="entry name" value="THAP_Znf"/>
</dbReference>
<dbReference type="GO" id="GO:0000978">
    <property type="term" value="F:RNA polymerase II cis-regulatory region sequence-specific DNA binding"/>
    <property type="evidence" value="ECO:0007669"/>
    <property type="project" value="TreeGrafter"/>
</dbReference>
<evidence type="ECO:0000256" key="4">
    <source>
        <dbReference type="ARBA" id="ARBA00023125"/>
    </source>
</evidence>
<evidence type="ECO:0000256" key="7">
    <source>
        <dbReference type="SAM" id="MobiDB-lite"/>
    </source>
</evidence>
<dbReference type="GO" id="GO:0005634">
    <property type="term" value="C:nucleus"/>
    <property type="evidence" value="ECO:0007669"/>
    <property type="project" value="TreeGrafter"/>
</dbReference>
<dbReference type="InterPro" id="IPR038441">
    <property type="entry name" value="THAP_Znf_sf"/>
</dbReference>
<gene>
    <name evidence="9" type="ORF">RR48_12157</name>
</gene>
<dbReference type="SMART" id="SM00692">
    <property type="entry name" value="DM3"/>
    <property type="match status" value="1"/>
</dbReference>
<evidence type="ECO:0000256" key="6">
    <source>
        <dbReference type="SAM" id="Coils"/>
    </source>
</evidence>
<dbReference type="GO" id="GO:0008270">
    <property type="term" value="F:zinc ion binding"/>
    <property type="evidence" value="ECO:0007669"/>
    <property type="project" value="UniProtKB-KW"/>
</dbReference>
<keyword evidence="2 5" id="KW-0863">Zinc-finger</keyword>
<feature type="domain" description="THAP-type" evidence="8">
    <location>
        <begin position="1"/>
        <end position="76"/>
    </location>
</feature>
<dbReference type="PANTHER" id="PTHR46600:SF7">
    <property type="entry name" value="SI:DKEY-228B2.6-RELATED"/>
    <property type="match status" value="1"/>
</dbReference>
<dbReference type="STRING" id="76193.A0A194QSV7"/>
<dbReference type="SMART" id="SM00980">
    <property type="entry name" value="THAP"/>
    <property type="match status" value="1"/>
</dbReference>
<dbReference type="PANTHER" id="PTHR46600">
    <property type="entry name" value="THAP DOMAIN-CONTAINING"/>
    <property type="match status" value="1"/>
</dbReference>
<dbReference type="Pfam" id="PF12017">
    <property type="entry name" value="Tnp_P_element"/>
    <property type="match status" value="1"/>
</dbReference>
<reference evidence="9 10" key="1">
    <citation type="journal article" date="2015" name="Nat. Commun.">
        <title>Outbred genome sequencing and CRISPR/Cas9 gene editing in butterflies.</title>
        <authorList>
            <person name="Li X."/>
            <person name="Fan D."/>
            <person name="Zhang W."/>
            <person name="Liu G."/>
            <person name="Zhang L."/>
            <person name="Zhao L."/>
            <person name="Fang X."/>
            <person name="Chen L."/>
            <person name="Dong Y."/>
            <person name="Chen Y."/>
            <person name="Ding Y."/>
            <person name="Zhao R."/>
            <person name="Feng M."/>
            <person name="Zhu Y."/>
            <person name="Feng Y."/>
            <person name="Jiang X."/>
            <person name="Zhu D."/>
            <person name="Xiang H."/>
            <person name="Feng X."/>
            <person name="Li S."/>
            <person name="Wang J."/>
            <person name="Zhang G."/>
            <person name="Kronforst M.R."/>
            <person name="Wang W."/>
        </authorList>
    </citation>
    <scope>NUCLEOTIDE SEQUENCE [LARGE SCALE GENOMIC DNA]</scope>
    <source>
        <strain evidence="9">Ya'a_city_454_Pm</strain>
        <tissue evidence="9">Whole body</tissue>
    </source>
</reference>
<dbReference type="SUPFAM" id="SSF57716">
    <property type="entry name" value="Glucocorticoid receptor-like (DNA-binding domain)"/>
    <property type="match status" value="1"/>
</dbReference>
<dbReference type="Pfam" id="PF05485">
    <property type="entry name" value="THAP"/>
    <property type="match status" value="1"/>
</dbReference>
<dbReference type="Gene3D" id="6.20.210.20">
    <property type="entry name" value="THAP domain"/>
    <property type="match status" value="1"/>
</dbReference>
<name>A0A194QSV7_PAPMA</name>
<dbReference type="AlphaFoldDB" id="A0A194QSV7"/>
<evidence type="ECO:0000256" key="2">
    <source>
        <dbReference type="ARBA" id="ARBA00022771"/>
    </source>
</evidence>
<keyword evidence="1" id="KW-0479">Metal-binding</keyword>
<dbReference type="InParanoid" id="A0A194QSV7"/>
<dbReference type="PROSITE" id="PS50950">
    <property type="entry name" value="ZF_THAP"/>
    <property type="match status" value="1"/>
</dbReference>
<keyword evidence="3" id="KW-0862">Zinc</keyword>
<feature type="region of interest" description="Disordered" evidence="7">
    <location>
        <begin position="101"/>
        <end position="123"/>
    </location>
</feature>
<evidence type="ECO:0000313" key="9">
    <source>
        <dbReference type="EMBL" id="KPJ08404.1"/>
    </source>
</evidence>
<dbReference type="GO" id="GO:0006357">
    <property type="term" value="P:regulation of transcription by RNA polymerase II"/>
    <property type="evidence" value="ECO:0007669"/>
    <property type="project" value="TreeGrafter"/>
</dbReference>
<keyword evidence="10" id="KW-1185">Reference proteome</keyword>